<comment type="caution">
    <text evidence="5">The sequence shown here is derived from an EMBL/GenBank/DDBJ whole genome shotgun (WGS) entry which is preliminary data.</text>
</comment>
<reference evidence="5 6" key="1">
    <citation type="submission" date="2024-04" db="EMBL/GenBank/DDBJ databases">
        <title>Draft genome sequence of Sessilibacter corallicola NBRC 116591.</title>
        <authorList>
            <person name="Miyakawa T."/>
            <person name="Kusuya Y."/>
            <person name="Miura T."/>
        </authorList>
    </citation>
    <scope>NUCLEOTIDE SEQUENCE [LARGE SCALE GENOMIC DNA]</scope>
    <source>
        <strain evidence="5 6">KU-00831-HH</strain>
    </source>
</reference>
<keyword evidence="6" id="KW-1185">Reference proteome</keyword>
<dbReference type="InterPro" id="IPR000192">
    <property type="entry name" value="Aminotrans_V_dom"/>
</dbReference>
<dbReference type="PANTHER" id="PTHR43586">
    <property type="entry name" value="CYSTEINE DESULFURASE"/>
    <property type="match status" value="1"/>
</dbReference>
<dbReference type="Gene3D" id="3.40.640.10">
    <property type="entry name" value="Type I PLP-dependent aspartate aminotransferase-like (Major domain)"/>
    <property type="match status" value="1"/>
</dbReference>
<dbReference type="Gene3D" id="3.90.1150.10">
    <property type="entry name" value="Aspartate Aminotransferase, domain 1"/>
    <property type="match status" value="1"/>
</dbReference>
<dbReference type="SUPFAM" id="SSF53383">
    <property type="entry name" value="PLP-dependent transferases"/>
    <property type="match status" value="1"/>
</dbReference>
<protein>
    <submittedName>
        <fullName evidence="5">Kynureninase</fullName>
    </submittedName>
</protein>
<dbReference type="Pfam" id="PF22580">
    <property type="entry name" value="KYNU_C"/>
    <property type="match status" value="1"/>
</dbReference>
<name>A0ABQ0A7G6_9GAMM</name>
<dbReference type="Pfam" id="PF00266">
    <property type="entry name" value="Aminotran_5"/>
    <property type="match status" value="1"/>
</dbReference>
<evidence type="ECO:0000313" key="5">
    <source>
        <dbReference type="EMBL" id="GAA6167581.1"/>
    </source>
</evidence>
<dbReference type="InterPro" id="IPR015421">
    <property type="entry name" value="PyrdxlP-dep_Trfase_major"/>
</dbReference>
<dbReference type="Proteomes" id="UP001465153">
    <property type="component" value="Unassembled WGS sequence"/>
</dbReference>
<evidence type="ECO:0000256" key="2">
    <source>
        <dbReference type="ARBA" id="ARBA00022801"/>
    </source>
</evidence>
<keyword evidence="3" id="KW-0663">Pyridoxal phosphate</keyword>
<dbReference type="EMBL" id="BAABWN010000004">
    <property type="protein sequence ID" value="GAA6167581.1"/>
    <property type="molecule type" value="Genomic_DNA"/>
</dbReference>
<evidence type="ECO:0000256" key="1">
    <source>
        <dbReference type="ARBA" id="ARBA00022642"/>
    </source>
</evidence>
<dbReference type="InterPro" id="IPR015422">
    <property type="entry name" value="PyrdxlP-dep_Trfase_small"/>
</dbReference>
<dbReference type="InterPro" id="IPR015424">
    <property type="entry name" value="PyrdxlP-dep_Trfase"/>
</dbReference>
<keyword evidence="1" id="KW-0662">Pyridine nucleotide biosynthesis</keyword>
<keyword evidence="2" id="KW-0378">Hydrolase</keyword>
<accession>A0ABQ0A7G6</accession>
<feature type="domain" description="Aminotransferase class V" evidence="4">
    <location>
        <begin position="66"/>
        <end position="213"/>
    </location>
</feature>
<gene>
    <name evidence="5" type="ORF">NBRC116591_13910</name>
</gene>
<organism evidence="5 6">
    <name type="scientific">Sessilibacter corallicola</name>
    <dbReference type="NCBI Taxonomy" id="2904075"/>
    <lineage>
        <taxon>Bacteria</taxon>
        <taxon>Pseudomonadati</taxon>
        <taxon>Pseudomonadota</taxon>
        <taxon>Gammaproteobacteria</taxon>
        <taxon>Cellvibrionales</taxon>
        <taxon>Cellvibrionaceae</taxon>
        <taxon>Sessilibacter</taxon>
    </lineage>
</organism>
<proteinExistence type="predicted"/>
<evidence type="ECO:0000259" key="4">
    <source>
        <dbReference type="Pfam" id="PF00266"/>
    </source>
</evidence>
<evidence type="ECO:0000256" key="3">
    <source>
        <dbReference type="ARBA" id="ARBA00022898"/>
    </source>
</evidence>
<evidence type="ECO:0000313" key="6">
    <source>
        <dbReference type="Proteomes" id="UP001465153"/>
    </source>
</evidence>
<dbReference type="InterPro" id="IPR010111">
    <property type="entry name" value="Kynureninase"/>
</dbReference>
<dbReference type="PANTHER" id="PTHR43586:SF8">
    <property type="entry name" value="CYSTEINE DESULFURASE 1, CHLOROPLASTIC"/>
    <property type="match status" value="1"/>
</dbReference>
<sequence>MSPMTDISPYRQSPNVLASHYEDASVGLKLLLTGHVQQALPDIARDAYSEHWQYVSKYGHECFDLQFDQSLRIRDAFAHLIHSKSHQIALASSIHELFIRFLSCLDITRRRRIITTSDEHPSILRQLVALKKQGVELVVLDSQPAATVTERLADALTDDTAAVCVSTVNHVTGQRIDDLDVLIERCHQREIELFVDAYLSVNVLDFNLQDNGLKQAFVAGGGAKYCQMGDGVCFMHVPPHRNLSPTITGWYGVFDLALDSPAKEPLIYADIVASRFDGSTKDTLPHFRAEKVFEFFKNQGLNQALLQAINQHQISVLLKTFHDQDFDPDMISAFAEENNVGSFVAFRTSHSQRLQAQLRDIGVICDNRGDFIRFGPAPYLSDEQLTDAIIALKETVSMIKK</sequence>